<reference evidence="5" key="1">
    <citation type="submission" date="2017-06" db="EMBL/GenBank/DDBJ databases">
        <title>Complete genome sequence of Capnocytophaga sp. KCOM 1579 (=ChDC OS43) isolated from a human refractory periapical abscess lesion.</title>
        <authorList>
            <person name="Kook J.-K."/>
            <person name="Park S.-N."/>
            <person name="Lim Y.K."/>
            <person name="Roh H."/>
        </authorList>
    </citation>
    <scope>NUCLEOTIDE SEQUENCE [LARGE SCALE GENOMIC DNA]</scope>
    <source>
        <strain evidence="5">ChDC OS43</strain>
    </source>
</reference>
<dbReference type="PANTHER" id="PTHR32268:SF11">
    <property type="entry name" value="HOMOSERINE O-ACETYLTRANSFERASE"/>
    <property type="match status" value="1"/>
</dbReference>
<dbReference type="KEGG" id="capn:CBG49_14345"/>
<feature type="active site" evidence="2">
    <location>
        <position position="305"/>
    </location>
</feature>
<dbReference type="GO" id="GO:0009086">
    <property type="term" value="P:methionine biosynthetic process"/>
    <property type="evidence" value="ECO:0007669"/>
    <property type="project" value="TreeGrafter"/>
</dbReference>
<dbReference type="Gene3D" id="3.40.50.1820">
    <property type="entry name" value="alpha/beta hydrolase"/>
    <property type="match status" value="1"/>
</dbReference>
<dbReference type="GO" id="GO:0004414">
    <property type="term" value="F:homoserine O-acetyltransferase activity"/>
    <property type="evidence" value="ECO:0007669"/>
    <property type="project" value="TreeGrafter"/>
</dbReference>
<evidence type="ECO:0000313" key="4">
    <source>
        <dbReference type="EMBL" id="ASF44177.1"/>
    </source>
</evidence>
<dbReference type="PIRSF" id="PIRSF000443">
    <property type="entry name" value="Homoser_Ac_trans"/>
    <property type="match status" value="1"/>
</dbReference>
<evidence type="ECO:0000313" key="5">
    <source>
        <dbReference type="Proteomes" id="UP000197007"/>
    </source>
</evidence>
<dbReference type="PANTHER" id="PTHR32268">
    <property type="entry name" value="HOMOSERINE O-ACETYLTRANSFERASE"/>
    <property type="match status" value="1"/>
</dbReference>
<feature type="active site" evidence="2">
    <location>
        <position position="272"/>
    </location>
</feature>
<dbReference type="AlphaFoldDB" id="A0A1Z4BS97"/>
<evidence type="ECO:0000256" key="2">
    <source>
        <dbReference type="PIRSR" id="PIRSR000443-1"/>
    </source>
</evidence>
<feature type="active site" description="Nucleophile" evidence="2">
    <location>
        <position position="129"/>
    </location>
</feature>
<dbReference type="InterPro" id="IPR008220">
    <property type="entry name" value="HAT_MetX-like"/>
</dbReference>
<keyword evidence="5" id="KW-1185">Reference proteome</keyword>
<name>A0A1Z4BS97_9FLAO</name>
<keyword evidence="1 4" id="KW-0808">Transferase</keyword>
<proteinExistence type="predicted"/>
<accession>A0A1Z4BS97</accession>
<dbReference type="EMBL" id="CP022022">
    <property type="protein sequence ID" value="ASF44177.1"/>
    <property type="molecule type" value="Genomic_DNA"/>
</dbReference>
<dbReference type="GO" id="GO:0009092">
    <property type="term" value="P:homoserine metabolic process"/>
    <property type="evidence" value="ECO:0007669"/>
    <property type="project" value="TreeGrafter"/>
</dbReference>
<dbReference type="InterPro" id="IPR029058">
    <property type="entry name" value="AB_hydrolase_fold"/>
</dbReference>
<sequence>MSDILHYTLTDFVTSYGVRIPALRVYYQVFGKALGTAPVVVVNHAFTGNSQVTGENGWWKEAIGEGKLIDTLKYTVVAFNIPGNGFGAREEDMIPNYEHWAGIDIARIFNQGLTEHLGLKEVFALVGCSLGGGIAWEMAALAPTLFKELIIVAADWKATDWIIGNCLLQEQILKNSTHPLHDARLHAMLCYRTPQSLKLKFERTTNIPLQLYNVETWLLHHGDKLHKRFSLSAYKLMNQLVKTIDISKERGSFAEAVAPITAHITIVSTDSDLYFVPQENRDTVTELREMGKPVDYYEIHSVHGHDAFLIEHKQLEQYLKKVFVR</sequence>
<organism evidence="4 5">
    <name type="scientific">Capnocytophaga endodontalis</name>
    <dbReference type="NCBI Taxonomy" id="2708117"/>
    <lineage>
        <taxon>Bacteria</taxon>
        <taxon>Pseudomonadati</taxon>
        <taxon>Bacteroidota</taxon>
        <taxon>Flavobacteriia</taxon>
        <taxon>Flavobacteriales</taxon>
        <taxon>Flavobacteriaceae</taxon>
        <taxon>Capnocytophaga</taxon>
    </lineage>
</organism>
<dbReference type="SUPFAM" id="SSF53474">
    <property type="entry name" value="alpha/beta-Hydrolases"/>
    <property type="match status" value="1"/>
</dbReference>
<evidence type="ECO:0000259" key="3">
    <source>
        <dbReference type="Pfam" id="PF00561"/>
    </source>
</evidence>
<dbReference type="Pfam" id="PF00561">
    <property type="entry name" value="Abhydrolase_1"/>
    <property type="match status" value="1"/>
</dbReference>
<evidence type="ECO:0000256" key="1">
    <source>
        <dbReference type="ARBA" id="ARBA00022679"/>
    </source>
</evidence>
<dbReference type="Proteomes" id="UP000197007">
    <property type="component" value="Chromosome"/>
</dbReference>
<gene>
    <name evidence="4" type="ORF">CBG49_14345</name>
</gene>
<dbReference type="InterPro" id="IPR000073">
    <property type="entry name" value="AB_hydrolase_1"/>
</dbReference>
<dbReference type="RefSeq" id="WP_088595019.1">
    <property type="nucleotide sequence ID" value="NZ_CP022022.1"/>
</dbReference>
<protein>
    <submittedName>
        <fullName evidence="4">Homoserine acetyltransferase</fullName>
    </submittedName>
</protein>
<feature type="domain" description="AB hydrolase-1" evidence="3">
    <location>
        <begin position="38"/>
        <end position="158"/>
    </location>
</feature>